<keyword evidence="2" id="KW-0560">Oxidoreductase</keyword>
<dbReference type="FunFam" id="3.40.50.720:FF:000084">
    <property type="entry name" value="Short-chain dehydrogenase reductase"/>
    <property type="match status" value="1"/>
</dbReference>
<organism evidence="4 5">
    <name type="scientific">Gluconacetobacter tumulicola</name>
    <dbReference type="NCBI Taxonomy" id="1017177"/>
    <lineage>
        <taxon>Bacteria</taxon>
        <taxon>Pseudomonadati</taxon>
        <taxon>Pseudomonadota</taxon>
        <taxon>Alphaproteobacteria</taxon>
        <taxon>Acetobacterales</taxon>
        <taxon>Acetobacteraceae</taxon>
        <taxon>Gluconacetobacter</taxon>
    </lineage>
</organism>
<protein>
    <submittedName>
        <fullName evidence="4">SDR family oxidoreductase</fullName>
    </submittedName>
</protein>
<dbReference type="InterPro" id="IPR036291">
    <property type="entry name" value="NAD(P)-bd_dom_sf"/>
</dbReference>
<name>A0A7W4P897_9PROT</name>
<evidence type="ECO:0000256" key="2">
    <source>
        <dbReference type="ARBA" id="ARBA00023002"/>
    </source>
</evidence>
<dbReference type="Pfam" id="PF13561">
    <property type="entry name" value="adh_short_C2"/>
    <property type="match status" value="1"/>
</dbReference>
<dbReference type="EMBL" id="JABEQL010000031">
    <property type="protein sequence ID" value="MBB2180764.1"/>
    <property type="molecule type" value="Genomic_DNA"/>
</dbReference>
<dbReference type="PANTHER" id="PTHR48107:SF7">
    <property type="entry name" value="RE15974P"/>
    <property type="match status" value="1"/>
</dbReference>
<proteinExistence type="inferred from homology"/>
<comment type="similarity">
    <text evidence="1">Belongs to the short-chain dehydrogenases/reductases (SDR) family.</text>
</comment>
<dbReference type="AlphaFoldDB" id="A0A7W4P897"/>
<dbReference type="GO" id="GO:0016614">
    <property type="term" value="F:oxidoreductase activity, acting on CH-OH group of donors"/>
    <property type="evidence" value="ECO:0007669"/>
    <property type="project" value="UniProtKB-ARBA"/>
</dbReference>
<accession>A0A7W4P897</accession>
<dbReference type="PANTHER" id="PTHR48107">
    <property type="entry name" value="NADPH-DEPENDENT ALDEHYDE REDUCTASE-LIKE PROTEIN, CHLOROPLASTIC-RELATED"/>
    <property type="match status" value="1"/>
</dbReference>
<evidence type="ECO:0000259" key="3">
    <source>
        <dbReference type="SMART" id="SM00822"/>
    </source>
</evidence>
<dbReference type="PRINTS" id="PR00080">
    <property type="entry name" value="SDRFAMILY"/>
</dbReference>
<dbReference type="Gene3D" id="3.40.50.720">
    <property type="entry name" value="NAD(P)-binding Rossmann-like Domain"/>
    <property type="match status" value="1"/>
</dbReference>
<dbReference type="PRINTS" id="PR00081">
    <property type="entry name" value="GDHRDH"/>
</dbReference>
<dbReference type="PROSITE" id="PS00061">
    <property type="entry name" value="ADH_SHORT"/>
    <property type="match status" value="1"/>
</dbReference>
<feature type="domain" description="Ketoreductase" evidence="3">
    <location>
        <begin position="8"/>
        <end position="193"/>
    </location>
</feature>
<evidence type="ECO:0000256" key="1">
    <source>
        <dbReference type="ARBA" id="ARBA00006484"/>
    </source>
</evidence>
<sequence>MTGRSTDKVAIVTGGSRGIGRAICLRLAQEGWSVAVGYVTQKEAADEVVETIQASGGRAAAIQSDIGDPDAIPQLFDRAAEALGPLGLFVANAGMTGDAIRIDEQTPEKLRRLIDVNLLGAMLGAGEAVRRLSTRHGGAGGAIILLSSVSARLGGLSGQVAYATTKGAIETFTRGLANEVGPEGIRVVAVAPGLTATDMLPDGAEAIARTSVPLRRVGEASEVAEAVAWAASSAASYVTGTTITVSGGR</sequence>
<dbReference type="SUPFAM" id="SSF51735">
    <property type="entry name" value="NAD(P)-binding Rossmann-fold domains"/>
    <property type="match status" value="1"/>
</dbReference>
<reference evidence="4 5" key="1">
    <citation type="submission" date="2020-04" db="EMBL/GenBank/DDBJ databases">
        <title>Description of novel Gluconacetobacter.</title>
        <authorList>
            <person name="Sombolestani A."/>
        </authorList>
    </citation>
    <scope>NUCLEOTIDE SEQUENCE [LARGE SCALE GENOMIC DNA]</scope>
    <source>
        <strain evidence="4 5">LMG 27725</strain>
    </source>
</reference>
<evidence type="ECO:0000313" key="4">
    <source>
        <dbReference type="EMBL" id="MBB2180764.1"/>
    </source>
</evidence>
<dbReference type="RefSeq" id="WP_182968496.1">
    <property type="nucleotide sequence ID" value="NZ_BAABGC010000059.1"/>
</dbReference>
<gene>
    <name evidence="4" type="ORF">HLH29_16635</name>
</gene>
<dbReference type="SMART" id="SM00822">
    <property type="entry name" value="PKS_KR"/>
    <property type="match status" value="1"/>
</dbReference>
<dbReference type="InterPro" id="IPR020904">
    <property type="entry name" value="Sc_DH/Rdtase_CS"/>
</dbReference>
<dbReference type="Proteomes" id="UP000525623">
    <property type="component" value="Unassembled WGS sequence"/>
</dbReference>
<evidence type="ECO:0000313" key="5">
    <source>
        <dbReference type="Proteomes" id="UP000525623"/>
    </source>
</evidence>
<dbReference type="InterPro" id="IPR057326">
    <property type="entry name" value="KR_dom"/>
</dbReference>
<comment type="caution">
    <text evidence="4">The sequence shown here is derived from an EMBL/GenBank/DDBJ whole genome shotgun (WGS) entry which is preliminary data.</text>
</comment>
<dbReference type="InterPro" id="IPR002347">
    <property type="entry name" value="SDR_fam"/>
</dbReference>
<keyword evidence="5" id="KW-1185">Reference proteome</keyword>